<evidence type="ECO:0008006" key="5">
    <source>
        <dbReference type="Google" id="ProtNLM"/>
    </source>
</evidence>
<dbReference type="PANTHER" id="PTHR11749">
    <property type="entry name" value="RIBULOSE-5-PHOSPHATE-3-EPIMERASE"/>
    <property type="match status" value="1"/>
</dbReference>
<dbReference type="Proteomes" id="UP001634393">
    <property type="component" value="Unassembled WGS sequence"/>
</dbReference>
<dbReference type="InterPro" id="IPR011060">
    <property type="entry name" value="RibuloseP-bd_barrel"/>
</dbReference>
<dbReference type="GO" id="GO:0046872">
    <property type="term" value="F:metal ion binding"/>
    <property type="evidence" value="ECO:0007669"/>
    <property type="project" value="UniProtKB-KW"/>
</dbReference>
<protein>
    <recommendedName>
        <fullName evidence="5">Ribulose-phosphate 3-epimerase</fullName>
    </recommendedName>
</protein>
<dbReference type="GO" id="GO:0016853">
    <property type="term" value="F:isomerase activity"/>
    <property type="evidence" value="ECO:0007669"/>
    <property type="project" value="UniProtKB-KW"/>
</dbReference>
<dbReference type="AlphaFoldDB" id="A0ABD3RUM0"/>
<keyword evidence="1" id="KW-0479">Metal-binding</keyword>
<dbReference type="Gene3D" id="3.20.20.70">
    <property type="entry name" value="Aldolase class I"/>
    <property type="match status" value="1"/>
</dbReference>
<evidence type="ECO:0000313" key="4">
    <source>
        <dbReference type="Proteomes" id="UP001634393"/>
    </source>
</evidence>
<dbReference type="EMBL" id="JBJXBP010000008">
    <property type="protein sequence ID" value="KAL3813885.1"/>
    <property type="molecule type" value="Genomic_DNA"/>
</dbReference>
<keyword evidence="4" id="KW-1185">Reference proteome</keyword>
<dbReference type="SUPFAM" id="SSF51366">
    <property type="entry name" value="Ribulose-phoshate binding barrel"/>
    <property type="match status" value="1"/>
</dbReference>
<evidence type="ECO:0000313" key="3">
    <source>
        <dbReference type="EMBL" id="KAL3813885.1"/>
    </source>
</evidence>
<keyword evidence="2" id="KW-0413">Isomerase</keyword>
<evidence type="ECO:0000256" key="1">
    <source>
        <dbReference type="ARBA" id="ARBA00022723"/>
    </source>
</evidence>
<dbReference type="PROSITE" id="PS01086">
    <property type="entry name" value="RIBUL_P_3_EPIMER_2"/>
    <property type="match status" value="1"/>
</dbReference>
<dbReference type="InterPro" id="IPR000056">
    <property type="entry name" value="Ribul_P_3_epim-like"/>
</dbReference>
<proteinExistence type="predicted"/>
<reference evidence="3 4" key="1">
    <citation type="submission" date="2024-12" db="EMBL/GenBank/DDBJ databases">
        <title>The unique morphological basis and parallel evolutionary history of personate flowers in Penstemon.</title>
        <authorList>
            <person name="Depatie T.H."/>
            <person name="Wessinger C.A."/>
        </authorList>
    </citation>
    <scope>NUCLEOTIDE SEQUENCE [LARGE SCALE GENOMIC DNA]</scope>
    <source>
        <strain evidence="3">WTNN_2</strain>
        <tissue evidence="3">Leaf</tissue>
    </source>
</reference>
<sequence length="108" mass="11374">MRPGVSLKPGTPIEEVEDPLEMVLVMTVEPVFGGQKFMLEMMDKVHSFLPFNISMLVDGGLGPSTIDVAASAGVHCIVAGSLVFGASDPAQVISLILRKSMADACPDD</sequence>
<gene>
    <name evidence="3" type="ORF">ACJIZ3_015153</name>
</gene>
<name>A0ABD3RUM0_9LAMI</name>
<comment type="caution">
    <text evidence="3">The sequence shown here is derived from an EMBL/GenBank/DDBJ whole genome shotgun (WGS) entry which is preliminary data.</text>
</comment>
<evidence type="ECO:0000256" key="2">
    <source>
        <dbReference type="ARBA" id="ARBA00023235"/>
    </source>
</evidence>
<dbReference type="InterPro" id="IPR013785">
    <property type="entry name" value="Aldolase_TIM"/>
</dbReference>
<dbReference type="Pfam" id="PF00834">
    <property type="entry name" value="Ribul_P_3_epim"/>
    <property type="match status" value="1"/>
</dbReference>
<organism evidence="3 4">
    <name type="scientific">Penstemon smallii</name>
    <dbReference type="NCBI Taxonomy" id="265156"/>
    <lineage>
        <taxon>Eukaryota</taxon>
        <taxon>Viridiplantae</taxon>
        <taxon>Streptophyta</taxon>
        <taxon>Embryophyta</taxon>
        <taxon>Tracheophyta</taxon>
        <taxon>Spermatophyta</taxon>
        <taxon>Magnoliopsida</taxon>
        <taxon>eudicotyledons</taxon>
        <taxon>Gunneridae</taxon>
        <taxon>Pentapetalae</taxon>
        <taxon>asterids</taxon>
        <taxon>lamiids</taxon>
        <taxon>Lamiales</taxon>
        <taxon>Plantaginaceae</taxon>
        <taxon>Cheloneae</taxon>
        <taxon>Penstemon</taxon>
    </lineage>
</organism>
<accession>A0ABD3RUM0</accession>